<dbReference type="AlphaFoldDB" id="A5CT59"/>
<dbReference type="eggNOG" id="COG0526">
    <property type="taxonomic scope" value="Bacteria"/>
</dbReference>
<dbReference type="InterPro" id="IPR013740">
    <property type="entry name" value="Redoxin"/>
</dbReference>
<evidence type="ECO:0000256" key="1">
    <source>
        <dbReference type="ARBA" id="ARBA00004196"/>
    </source>
</evidence>
<dbReference type="GO" id="GO:0017004">
    <property type="term" value="P:cytochrome complex assembly"/>
    <property type="evidence" value="ECO:0007669"/>
    <property type="project" value="UniProtKB-KW"/>
</dbReference>
<keyword evidence="3" id="KW-0812">Transmembrane</keyword>
<reference evidence="7 8" key="1">
    <citation type="journal article" date="2008" name="J. Bacteriol.">
        <title>The genome sequence of the tomato-pathogenic actinomycete Clavibacter michiganensis subsp. michiganensis NCPPB382 reveals a large island involved in pathogenicity.</title>
        <authorList>
            <person name="Gartemann K.H."/>
            <person name="Abt B."/>
            <person name="Bekel T."/>
            <person name="Burger A."/>
            <person name="Engemann J."/>
            <person name="Flugel M."/>
            <person name="Gaigalat L."/>
            <person name="Goesmann A."/>
            <person name="Grafen I."/>
            <person name="Kalinowski J."/>
            <person name="Kaup O."/>
            <person name="Kirchner O."/>
            <person name="Krause L."/>
            <person name="Linke B."/>
            <person name="McHardy A."/>
            <person name="Meyer F."/>
            <person name="Pohle S."/>
            <person name="Ruckert C."/>
            <person name="Schneiker S."/>
            <person name="Zellermann E.M."/>
            <person name="Puhler A."/>
            <person name="Eichenlaub R."/>
            <person name="Kaiser O."/>
            <person name="Bartels D."/>
        </authorList>
    </citation>
    <scope>NUCLEOTIDE SEQUENCE [LARGE SCALE GENOMIC DNA]</scope>
    <source>
        <strain evidence="7 8">NCPPB 382</strain>
    </source>
</reference>
<proteinExistence type="predicted"/>
<keyword evidence="5" id="KW-0676">Redox-active center</keyword>
<sequence>MTFASDDTAGTTVTAEQFRGKVLVVNFWYAECGPCRLEAKDLNKVSEATTDTAAFLGVNTRDSAANADAFVRTFGVPYDTVLDVEDNSVQLAFADRTAPNATPSTIVLDPEGRVSARILGLVDPSTLTTLIATAAATPPA</sequence>
<dbReference type="EMBL" id="AM711867">
    <property type="protein sequence ID" value="CAN02284.1"/>
    <property type="molecule type" value="Genomic_DNA"/>
</dbReference>
<evidence type="ECO:0000256" key="2">
    <source>
        <dbReference type="ARBA" id="ARBA00022748"/>
    </source>
</evidence>
<protein>
    <submittedName>
        <fullName evidence="7">Thiol-disulfide oxidoreductase</fullName>
    </submittedName>
</protein>
<dbReference type="InterPro" id="IPR050553">
    <property type="entry name" value="Thioredoxin_ResA/DsbE_sf"/>
</dbReference>
<dbReference type="GO" id="GO:0016491">
    <property type="term" value="F:oxidoreductase activity"/>
    <property type="evidence" value="ECO:0007669"/>
    <property type="project" value="InterPro"/>
</dbReference>
<dbReference type="Pfam" id="PF08534">
    <property type="entry name" value="Redoxin"/>
    <property type="match status" value="1"/>
</dbReference>
<dbReference type="PROSITE" id="PS51352">
    <property type="entry name" value="THIOREDOXIN_2"/>
    <property type="match status" value="1"/>
</dbReference>
<evidence type="ECO:0000256" key="5">
    <source>
        <dbReference type="ARBA" id="ARBA00023284"/>
    </source>
</evidence>
<dbReference type="InterPro" id="IPR013766">
    <property type="entry name" value="Thioredoxin_domain"/>
</dbReference>
<keyword evidence="2" id="KW-0201">Cytochrome c-type biogenesis</keyword>
<evidence type="ECO:0000256" key="3">
    <source>
        <dbReference type="ARBA" id="ARBA00022968"/>
    </source>
</evidence>
<dbReference type="Proteomes" id="UP000001564">
    <property type="component" value="Chromosome"/>
</dbReference>
<dbReference type="PANTHER" id="PTHR42852">
    <property type="entry name" value="THIOL:DISULFIDE INTERCHANGE PROTEIN DSBE"/>
    <property type="match status" value="1"/>
</dbReference>
<dbReference type="GO" id="GO:0030313">
    <property type="term" value="C:cell envelope"/>
    <property type="evidence" value="ECO:0007669"/>
    <property type="project" value="UniProtKB-SubCell"/>
</dbReference>
<keyword evidence="4" id="KW-1015">Disulfide bond</keyword>
<comment type="subcellular location">
    <subcellularLocation>
        <location evidence="1">Cell envelope</location>
    </subcellularLocation>
</comment>
<dbReference type="SUPFAM" id="SSF52833">
    <property type="entry name" value="Thioredoxin-like"/>
    <property type="match status" value="1"/>
</dbReference>
<dbReference type="PANTHER" id="PTHR42852:SF6">
    <property type="entry name" value="THIOL:DISULFIDE INTERCHANGE PROTEIN DSBE"/>
    <property type="match status" value="1"/>
</dbReference>
<accession>A5CT59</accession>
<gene>
    <name evidence="7" type="ordered locus">CMM_2214</name>
</gene>
<evidence type="ECO:0000313" key="7">
    <source>
        <dbReference type="EMBL" id="CAN02284.1"/>
    </source>
</evidence>
<organism evidence="7 8">
    <name type="scientific">Clavibacter michiganensis subsp. michiganensis (strain NCPPB 382)</name>
    <dbReference type="NCBI Taxonomy" id="443906"/>
    <lineage>
        <taxon>Bacteria</taxon>
        <taxon>Bacillati</taxon>
        <taxon>Actinomycetota</taxon>
        <taxon>Actinomycetes</taxon>
        <taxon>Micrococcales</taxon>
        <taxon>Microbacteriaceae</taxon>
        <taxon>Clavibacter</taxon>
    </lineage>
</organism>
<evidence type="ECO:0000256" key="4">
    <source>
        <dbReference type="ARBA" id="ARBA00023157"/>
    </source>
</evidence>
<dbReference type="CDD" id="cd02966">
    <property type="entry name" value="TlpA_like_family"/>
    <property type="match status" value="1"/>
</dbReference>
<evidence type="ECO:0000259" key="6">
    <source>
        <dbReference type="PROSITE" id="PS51352"/>
    </source>
</evidence>
<keyword evidence="3" id="KW-0735">Signal-anchor</keyword>
<dbReference type="InterPro" id="IPR036249">
    <property type="entry name" value="Thioredoxin-like_sf"/>
</dbReference>
<evidence type="ECO:0000313" key="8">
    <source>
        <dbReference type="Proteomes" id="UP000001564"/>
    </source>
</evidence>
<feature type="domain" description="Thioredoxin" evidence="6">
    <location>
        <begin position="1"/>
        <end position="136"/>
    </location>
</feature>
<dbReference type="KEGG" id="cmi:CMM_2214"/>
<dbReference type="Gene3D" id="3.40.30.10">
    <property type="entry name" value="Glutaredoxin"/>
    <property type="match status" value="1"/>
</dbReference>
<keyword evidence="8" id="KW-1185">Reference proteome</keyword>
<name>A5CT59_CLAM3</name>
<dbReference type="HOGENOM" id="CLU_042529_11_2_11"/>